<evidence type="ECO:0000313" key="2">
    <source>
        <dbReference type="Proteomes" id="UP001221142"/>
    </source>
</evidence>
<dbReference type="Gene3D" id="3.80.10.10">
    <property type="entry name" value="Ribonuclease Inhibitor"/>
    <property type="match status" value="1"/>
</dbReference>
<keyword evidence="2" id="KW-1185">Reference proteome</keyword>
<organism evidence="1 2">
    <name type="scientific">Roridomyces roridus</name>
    <dbReference type="NCBI Taxonomy" id="1738132"/>
    <lineage>
        <taxon>Eukaryota</taxon>
        <taxon>Fungi</taxon>
        <taxon>Dikarya</taxon>
        <taxon>Basidiomycota</taxon>
        <taxon>Agaricomycotina</taxon>
        <taxon>Agaricomycetes</taxon>
        <taxon>Agaricomycetidae</taxon>
        <taxon>Agaricales</taxon>
        <taxon>Marasmiineae</taxon>
        <taxon>Mycenaceae</taxon>
        <taxon>Roridomyces</taxon>
    </lineage>
</organism>
<name>A0AAD7FCK8_9AGAR</name>
<evidence type="ECO:0000313" key="1">
    <source>
        <dbReference type="EMBL" id="KAJ7615955.1"/>
    </source>
</evidence>
<dbReference type="AlphaFoldDB" id="A0AAD7FCK8"/>
<dbReference type="SUPFAM" id="SSF52058">
    <property type="entry name" value="L domain-like"/>
    <property type="match status" value="1"/>
</dbReference>
<dbReference type="Proteomes" id="UP001221142">
    <property type="component" value="Unassembled WGS sequence"/>
</dbReference>
<gene>
    <name evidence="1" type="ORF">FB45DRAFT_1064142</name>
</gene>
<dbReference type="EMBL" id="JARKIF010000023">
    <property type="protein sequence ID" value="KAJ7615955.1"/>
    <property type="molecule type" value="Genomic_DNA"/>
</dbReference>
<dbReference type="InterPro" id="IPR032675">
    <property type="entry name" value="LRR_dom_sf"/>
</dbReference>
<comment type="caution">
    <text evidence="1">The sequence shown here is derived from an EMBL/GenBank/DDBJ whole genome shotgun (WGS) entry which is preliminary data.</text>
</comment>
<protein>
    <recommendedName>
        <fullName evidence="3">F-box domain-containing protein</fullName>
    </recommendedName>
</protein>
<evidence type="ECO:0008006" key="3">
    <source>
        <dbReference type="Google" id="ProtNLM"/>
    </source>
</evidence>
<reference evidence="1" key="1">
    <citation type="submission" date="2023-03" db="EMBL/GenBank/DDBJ databases">
        <title>Massive genome expansion in bonnet fungi (Mycena s.s.) driven by repeated elements and novel gene families across ecological guilds.</title>
        <authorList>
            <consortium name="Lawrence Berkeley National Laboratory"/>
            <person name="Harder C.B."/>
            <person name="Miyauchi S."/>
            <person name="Viragh M."/>
            <person name="Kuo A."/>
            <person name="Thoen E."/>
            <person name="Andreopoulos B."/>
            <person name="Lu D."/>
            <person name="Skrede I."/>
            <person name="Drula E."/>
            <person name="Henrissat B."/>
            <person name="Morin E."/>
            <person name="Kohler A."/>
            <person name="Barry K."/>
            <person name="LaButti K."/>
            <person name="Morin E."/>
            <person name="Salamov A."/>
            <person name="Lipzen A."/>
            <person name="Mereny Z."/>
            <person name="Hegedus B."/>
            <person name="Baldrian P."/>
            <person name="Stursova M."/>
            <person name="Weitz H."/>
            <person name="Taylor A."/>
            <person name="Grigoriev I.V."/>
            <person name="Nagy L.G."/>
            <person name="Martin F."/>
            <person name="Kauserud H."/>
        </authorList>
    </citation>
    <scope>NUCLEOTIDE SEQUENCE</scope>
    <source>
        <strain evidence="1">9284</strain>
    </source>
</reference>
<sequence>MPKDPNIVPLRPDRIDCMRDTDFYPRALEILEIIRLVCQQAMQKSLPALSRTSRVFRDPALDVLWRHLRSLRNLVKCMPDGLWDFLDDDKVSLLRPIAAADWDRFLFYNSRVKSFHFDTRMLGTGTLSYPVLAGYTSISESDDLHHIRLFLGPRLTDLDLKSLDTAQQMSVLPIIAAACPNLENIDIDTSLYDGPLGNVYALVMGLTRPQTLSLPGLDSTTLYHLAGESQLTSLTLAYQGAIGSLPSTIPDERLFPSLEWLSITATEMAGVTSVVPLMRNSPLDWLTIDLPSKSTATTVAACSAALSSSCAVALSTLETLALTSRWTDAELGPAGPEPYTIRKAHLLPLLAFENLRSIRLEMPHMGLDDAALADMVALLLGSSGRGATME</sequence>
<proteinExistence type="predicted"/>
<accession>A0AAD7FCK8</accession>